<organism evidence="6 7">
    <name type="scientific">Burkholderia contaminans</name>
    <dbReference type="NCBI Taxonomy" id="488447"/>
    <lineage>
        <taxon>Bacteria</taxon>
        <taxon>Pseudomonadati</taxon>
        <taxon>Pseudomonadota</taxon>
        <taxon>Betaproteobacteria</taxon>
        <taxon>Burkholderiales</taxon>
        <taxon>Burkholderiaceae</taxon>
        <taxon>Burkholderia</taxon>
        <taxon>Burkholderia cepacia complex</taxon>
    </lineage>
</organism>
<accession>A0A6P3ARE9</accession>
<dbReference type="InterPro" id="IPR003594">
    <property type="entry name" value="HATPase_dom"/>
</dbReference>
<evidence type="ECO:0000256" key="2">
    <source>
        <dbReference type="ARBA" id="ARBA00012438"/>
    </source>
</evidence>
<evidence type="ECO:0000313" key="7">
    <source>
        <dbReference type="Proteomes" id="UP000494182"/>
    </source>
</evidence>
<dbReference type="Gene3D" id="3.30.565.10">
    <property type="entry name" value="Histidine kinase-like ATPase, C-terminal domain"/>
    <property type="match status" value="1"/>
</dbReference>
<protein>
    <recommendedName>
        <fullName evidence="2">histidine kinase</fullName>
        <ecNumber evidence="2">2.7.13.3</ecNumber>
    </recommendedName>
</protein>
<dbReference type="RefSeq" id="WP_254600294.1">
    <property type="nucleotide sequence ID" value="NZ_CABVQT010000016.1"/>
</dbReference>
<dbReference type="EC" id="2.7.13.3" evidence="2"/>
<dbReference type="Proteomes" id="UP000494182">
    <property type="component" value="Unassembled WGS sequence"/>
</dbReference>
<evidence type="ECO:0000313" key="6">
    <source>
        <dbReference type="EMBL" id="VWD49570.1"/>
    </source>
</evidence>
<dbReference type="Pfam" id="PF02518">
    <property type="entry name" value="HATPase_c"/>
    <property type="match status" value="1"/>
</dbReference>
<dbReference type="SMART" id="SM00387">
    <property type="entry name" value="HATPase_c"/>
    <property type="match status" value="1"/>
</dbReference>
<dbReference type="PANTHER" id="PTHR43047">
    <property type="entry name" value="TWO-COMPONENT HISTIDINE PROTEIN KINASE"/>
    <property type="match status" value="1"/>
</dbReference>
<proteinExistence type="predicted"/>
<dbReference type="SUPFAM" id="SSF55874">
    <property type="entry name" value="ATPase domain of HSP90 chaperone/DNA topoisomerase II/histidine kinase"/>
    <property type="match status" value="1"/>
</dbReference>
<dbReference type="PRINTS" id="PR00344">
    <property type="entry name" value="BCTRLSENSOR"/>
</dbReference>
<evidence type="ECO:0000259" key="5">
    <source>
        <dbReference type="PROSITE" id="PS50109"/>
    </source>
</evidence>
<keyword evidence="3" id="KW-0808">Transferase</keyword>
<dbReference type="InterPro" id="IPR036890">
    <property type="entry name" value="HATPase_C_sf"/>
</dbReference>
<keyword evidence="4 6" id="KW-0418">Kinase</keyword>
<dbReference type="GO" id="GO:0004673">
    <property type="term" value="F:protein histidine kinase activity"/>
    <property type="evidence" value="ECO:0007669"/>
    <property type="project" value="UniProtKB-EC"/>
</dbReference>
<feature type="domain" description="Histidine kinase" evidence="5">
    <location>
        <begin position="1"/>
        <end position="110"/>
    </location>
</feature>
<evidence type="ECO:0000256" key="1">
    <source>
        <dbReference type="ARBA" id="ARBA00000085"/>
    </source>
</evidence>
<reference evidence="6 7" key="1">
    <citation type="submission" date="2019-09" db="EMBL/GenBank/DDBJ databases">
        <authorList>
            <person name="Depoorter E."/>
        </authorList>
    </citation>
    <scope>NUCLEOTIDE SEQUENCE [LARGE SCALE GENOMIC DNA]</scope>
    <source>
        <strain evidence="6">R-71171</strain>
    </source>
</reference>
<evidence type="ECO:0000256" key="3">
    <source>
        <dbReference type="ARBA" id="ARBA00022679"/>
    </source>
</evidence>
<evidence type="ECO:0000256" key="4">
    <source>
        <dbReference type="ARBA" id="ARBA00022777"/>
    </source>
</evidence>
<dbReference type="InterPro" id="IPR005467">
    <property type="entry name" value="His_kinase_dom"/>
</dbReference>
<sequence>MNAPRVGSNVAAPTYPGAATVALSASASAVDATPVTIRVSNSGIGTTPDQLAHIFEPFAQADRSIARRFGGTGIGLALSHKLVESMGGNIVVDSVSGVGSTFVITLPLGHRPGAACADVNADAPNARVMFVDANPVNRPLTHDQLDVLGYPADVASASRRRSTSSIDMTMRS</sequence>
<dbReference type="EMBL" id="CABVQT010000016">
    <property type="protein sequence ID" value="VWD49570.1"/>
    <property type="molecule type" value="Genomic_DNA"/>
</dbReference>
<dbReference type="InterPro" id="IPR004358">
    <property type="entry name" value="Sig_transdc_His_kin-like_C"/>
</dbReference>
<dbReference type="AlphaFoldDB" id="A0A6P3ARE9"/>
<gene>
    <name evidence="6" type="ORF">BCO71171_05255</name>
</gene>
<name>A0A6P3ARE9_9BURK</name>
<dbReference type="PROSITE" id="PS50109">
    <property type="entry name" value="HIS_KIN"/>
    <property type="match status" value="1"/>
</dbReference>
<comment type="catalytic activity">
    <reaction evidence="1">
        <text>ATP + protein L-histidine = ADP + protein N-phospho-L-histidine.</text>
        <dbReference type="EC" id="2.7.13.3"/>
    </reaction>
</comment>